<accession>A0A2T3ME70</accession>
<dbReference type="AlphaFoldDB" id="A0A2T3ME70"/>
<dbReference type="InterPro" id="IPR007488">
    <property type="entry name" value="DUF535"/>
</dbReference>
<dbReference type="PANTHER" id="PTHR38785:SF1">
    <property type="entry name" value="HOMOLOG OF VIRK"/>
    <property type="match status" value="1"/>
</dbReference>
<dbReference type="OrthoDB" id="6835762at2"/>
<evidence type="ECO:0000313" key="2">
    <source>
        <dbReference type="Proteomes" id="UP000240410"/>
    </source>
</evidence>
<dbReference type="GO" id="GO:0006974">
    <property type="term" value="P:DNA damage response"/>
    <property type="evidence" value="ECO:0007669"/>
    <property type="project" value="TreeGrafter"/>
</dbReference>
<protein>
    <submittedName>
        <fullName evidence="1">DUF535 domain-containing protein</fullName>
    </submittedName>
</protein>
<dbReference type="PANTHER" id="PTHR38785">
    <property type="entry name" value="HOMOLOG OF VIRK"/>
    <property type="match status" value="1"/>
</dbReference>
<reference evidence="1 2" key="1">
    <citation type="submission" date="2018-03" db="EMBL/GenBank/DDBJ databases">
        <title>Whole genome sequencing of Histamine producing bacteria.</title>
        <authorList>
            <person name="Butler K."/>
        </authorList>
    </citation>
    <scope>NUCLEOTIDE SEQUENCE [LARGE SCALE GENOMIC DNA]</scope>
    <source>
        <strain evidence="1 2">ATCC 33979</strain>
    </source>
</reference>
<dbReference type="EMBL" id="PYOJ01000005">
    <property type="protein sequence ID" value="PSV91943.1"/>
    <property type="molecule type" value="Genomic_DNA"/>
</dbReference>
<sequence length="309" mass="35904">MSIQSITSGTVFKHGSFLSNMRYSDTTGIDRIRKKLRLYCWCVLSPKVTNELISCFDVPLLKKLITLHPSFIEKPLKPYGCLSWDKNQRTLMLKKHLQFMLNNFSSNLLNIYQHKGYKLWQITDKNDNTYNIYLDAGYSREGSIGITLTDNNDTQLYCISFTVNQEQSLLHIGALQGPDSDIENRQALIKQLTKGLYGLRPKALMVELVLIFADCYQLKNITAVSNKGHIYQALRYIGSKRTAVSCDYDELWQEYNGIKQNKELYQLPLSPKRKDLTLLNRNKRKLYKHRYQWLDELKPSLQLALQSSK</sequence>
<dbReference type="STRING" id="553611.GCA_001557755_00922"/>
<dbReference type="Proteomes" id="UP000240410">
    <property type="component" value="Unassembled WGS sequence"/>
</dbReference>
<dbReference type="Pfam" id="PF04393">
    <property type="entry name" value="DUF535"/>
    <property type="match status" value="1"/>
</dbReference>
<name>A0A2T3ME70_PHOLE</name>
<proteinExistence type="predicted"/>
<evidence type="ECO:0000313" key="1">
    <source>
        <dbReference type="EMBL" id="PSV91943.1"/>
    </source>
</evidence>
<comment type="caution">
    <text evidence="1">The sequence shown here is derived from an EMBL/GenBank/DDBJ whole genome shotgun (WGS) entry which is preliminary data.</text>
</comment>
<dbReference type="RefSeq" id="WP_052671770.1">
    <property type="nucleotide sequence ID" value="NZ_PYOJ01000005.1"/>
</dbReference>
<gene>
    <name evidence="1" type="ORF">CTM89_06710</name>
</gene>
<organism evidence="1 2">
    <name type="scientific">Photobacterium leiognathi</name>
    <dbReference type="NCBI Taxonomy" id="553611"/>
    <lineage>
        <taxon>Bacteria</taxon>
        <taxon>Pseudomonadati</taxon>
        <taxon>Pseudomonadota</taxon>
        <taxon>Gammaproteobacteria</taxon>
        <taxon>Vibrionales</taxon>
        <taxon>Vibrionaceae</taxon>
        <taxon>Photobacterium</taxon>
    </lineage>
</organism>